<dbReference type="Pfam" id="PF03572">
    <property type="entry name" value="Peptidase_S41"/>
    <property type="match status" value="1"/>
</dbReference>
<dbReference type="InterPro" id="IPR029045">
    <property type="entry name" value="ClpP/crotonase-like_dom_sf"/>
</dbReference>
<proteinExistence type="predicted"/>
<dbReference type="AlphaFoldDB" id="A0A2T4DQM5"/>
<gene>
    <name evidence="3" type="ORF">C9994_08805</name>
</gene>
<feature type="domain" description="Tail specific protease" evidence="2">
    <location>
        <begin position="248"/>
        <end position="458"/>
    </location>
</feature>
<accession>A0A2T4DQM5</accession>
<feature type="chain" id="PRO_5015493901" evidence="1">
    <location>
        <begin position="24"/>
        <end position="485"/>
    </location>
</feature>
<comment type="caution">
    <text evidence="3">The sequence shown here is derived from an EMBL/GenBank/DDBJ whole genome shotgun (WGS) entry which is preliminary data.</text>
</comment>
<dbReference type="EMBL" id="PYVU01000066">
    <property type="protein sequence ID" value="PTB96111.1"/>
    <property type="molecule type" value="Genomic_DNA"/>
</dbReference>
<evidence type="ECO:0000256" key="1">
    <source>
        <dbReference type="SAM" id="SignalP"/>
    </source>
</evidence>
<dbReference type="GO" id="GO:0008236">
    <property type="term" value="F:serine-type peptidase activity"/>
    <property type="evidence" value="ECO:0007669"/>
    <property type="project" value="InterPro"/>
</dbReference>
<reference evidence="3 4" key="1">
    <citation type="submission" date="2018-03" db="EMBL/GenBank/DDBJ databases">
        <title>Cross-interface Injection: A General Nanoliter Liquid Handling Method Applied to Single Cells Genome Amplification Automated Nanoliter Liquid Handling Applied to Single Cell Multiple Displacement Amplification.</title>
        <authorList>
            <person name="Yun J."/>
            <person name="Xu P."/>
            <person name="Xu J."/>
            <person name="Dai X."/>
            <person name="Wang Y."/>
            <person name="Zheng X."/>
            <person name="Cao C."/>
            <person name="Yi Q."/>
            <person name="Zhu Y."/>
            <person name="Wang L."/>
            <person name="Dong Z."/>
            <person name="Huang Y."/>
            <person name="Huang L."/>
            <person name="Du W."/>
        </authorList>
    </citation>
    <scope>NUCLEOTIDE SEQUENCE [LARGE SCALE GENOMIC DNA]</scope>
    <source>
        <strain evidence="3 4">Z-D1-2</strain>
    </source>
</reference>
<evidence type="ECO:0000259" key="2">
    <source>
        <dbReference type="Pfam" id="PF03572"/>
    </source>
</evidence>
<protein>
    <submittedName>
        <fullName evidence="3">Peptidase s41</fullName>
    </submittedName>
</protein>
<dbReference type="GO" id="GO:0006508">
    <property type="term" value="P:proteolysis"/>
    <property type="evidence" value="ECO:0007669"/>
    <property type="project" value="InterPro"/>
</dbReference>
<dbReference type="InterPro" id="IPR005151">
    <property type="entry name" value="Tail-specific_protease"/>
</dbReference>
<dbReference type="Proteomes" id="UP000240608">
    <property type="component" value="Unassembled WGS sequence"/>
</dbReference>
<sequence>MKKSKTILLSSLLFTLFIFQTTAQDCSCSESFEATVGTYEKNYSLFIYKVTEENKGLYQAHTDLMRKKASEAENLMDCKSVLEQWLDFFRDGHAYIRISAKSEPKVEKITISEKQFKSDFKNKNYDKNPLLGIWQNGAYTAALIPNPKTNNTKRDYVGVIIETTNEKWSENEVKFELTTVFGTNYNASFMMSDHSPKSITAQQVSAGKLSFEGLGDWIKIWPQTKEEEPQNIVDLNYNKFHYAELDGIPYLRFPDFWTVTPEYVDSIMQANHEKLLAAEFIIVDVRDNGGGNDGTYYPILPYMLSGPIQIPNTGYWMSEYNIQQFLNTSDLKEKTYEEYTEEERQTYDYLMSFKDSVYFEYPDNYFYTYEPDTLYTWPKKVIILVNEGCGSSCETFVYRANQSEKVVVYGQNTAGVVDGFNGLSKDIGCFKLTYPSSYRAMDLDKNPIDPYGIAPDVYINENIDALPYAIEHMKILIKNEYSGKK</sequence>
<organism evidence="3 4">
    <name type="scientific">Marivirga lumbricoides</name>
    <dbReference type="NCBI Taxonomy" id="1046115"/>
    <lineage>
        <taxon>Bacteria</taxon>
        <taxon>Pseudomonadati</taxon>
        <taxon>Bacteroidota</taxon>
        <taxon>Cytophagia</taxon>
        <taxon>Cytophagales</taxon>
        <taxon>Marivirgaceae</taxon>
        <taxon>Marivirga</taxon>
    </lineage>
</organism>
<name>A0A2T4DQM5_9BACT</name>
<evidence type="ECO:0000313" key="4">
    <source>
        <dbReference type="Proteomes" id="UP000240608"/>
    </source>
</evidence>
<evidence type="ECO:0000313" key="3">
    <source>
        <dbReference type="EMBL" id="PTB96111.1"/>
    </source>
</evidence>
<dbReference type="Gene3D" id="3.90.226.10">
    <property type="entry name" value="2-enoyl-CoA Hydratase, Chain A, domain 1"/>
    <property type="match status" value="1"/>
</dbReference>
<dbReference type="SUPFAM" id="SSF52096">
    <property type="entry name" value="ClpP/crotonase"/>
    <property type="match status" value="1"/>
</dbReference>
<keyword evidence="1" id="KW-0732">Signal</keyword>
<feature type="signal peptide" evidence="1">
    <location>
        <begin position="1"/>
        <end position="23"/>
    </location>
</feature>